<name>A0A1H0THS9_9GAMM</name>
<reference evidence="2" key="1">
    <citation type="submission" date="2016-10" db="EMBL/GenBank/DDBJ databases">
        <authorList>
            <person name="Varghese N."/>
            <person name="Submissions S."/>
        </authorList>
    </citation>
    <scope>NUCLEOTIDE SEQUENCE [LARGE SCALE GENOMIC DNA]</scope>
    <source>
        <strain evidence="2">JCM 18416</strain>
    </source>
</reference>
<protein>
    <submittedName>
        <fullName evidence="1">Uncharacterized conserved protein, contains NRDE domain</fullName>
    </submittedName>
</protein>
<dbReference type="GeneID" id="300931262"/>
<dbReference type="Pfam" id="PF05742">
    <property type="entry name" value="TANGO2"/>
    <property type="match status" value="1"/>
</dbReference>
<gene>
    <name evidence="1" type="ORF">SAMN05216213_104159</name>
</gene>
<accession>A0A1H0THS9</accession>
<proteinExistence type="predicted"/>
<evidence type="ECO:0000313" key="1">
    <source>
        <dbReference type="EMBL" id="SDP53128.1"/>
    </source>
</evidence>
<dbReference type="Proteomes" id="UP000199460">
    <property type="component" value="Unassembled WGS sequence"/>
</dbReference>
<dbReference type="EMBL" id="FNJJ01000004">
    <property type="protein sequence ID" value="SDP53128.1"/>
    <property type="molecule type" value="Genomic_DNA"/>
</dbReference>
<organism evidence="1 2">
    <name type="scientific">Ectopseudomonas guguanensis</name>
    <dbReference type="NCBI Taxonomy" id="1198456"/>
    <lineage>
        <taxon>Bacteria</taxon>
        <taxon>Pseudomonadati</taxon>
        <taxon>Pseudomonadota</taxon>
        <taxon>Gammaproteobacteria</taxon>
        <taxon>Pseudomonadales</taxon>
        <taxon>Pseudomonadaceae</taxon>
        <taxon>Ectopseudomonas</taxon>
    </lineage>
</organism>
<evidence type="ECO:0000313" key="2">
    <source>
        <dbReference type="Proteomes" id="UP000199460"/>
    </source>
</evidence>
<dbReference type="InterPro" id="IPR008551">
    <property type="entry name" value="TANGO2"/>
</dbReference>
<sequence>MCLIVLAWRPGHPQPLLLAANRDEFYSRPAWPLREWEDAPGLFAGRDLQAGGTWLGVTADGRFAALTNIRDPSQPPGRRSRGELPVDFLRGTLEPQAYLQRVASKAADYAGFNLLLGDSRQLWYYNSQEDQPRPLAEGLYGLSNARLDSPWPKLQRAKAALENCLDAPHSERLLALLADTTQPAEHLLPDTGVGPAVERLLATSFIASANYGTRASSALLLGADGNWEMVERSFGPHGAPLGEVAVRR</sequence>
<dbReference type="PANTHER" id="PTHR17985">
    <property type="entry name" value="SER/THR-RICH PROTEIN T10 IN DGCR REGION"/>
    <property type="match status" value="1"/>
</dbReference>
<dbReference type="PANTHER" id="PTHR17985:SF8">
    <property type="entry name" value="TRANSPORT AND GOLGI ORGANIZATION PROTEIN 2 HOMOLOG"/>
    <property type="match status" value="1"/>
</dbReference>
<keyword evidence="2" id="KW-1185">Reference proteome</keyword>
<dbReference type="AlphaFoldDB" id="A0A1H0THS9"/>
<dbReference type="RefSeq" id="WP_090429517.1">
    <property type="nucleotide sequence ID" value="NZ_FNJJ01000004.1"/>
</dbReference>
<dbReference type="OrthoDB" id="4380123at2"/>